<comment type="subunit">
    <text evidence="3">The complex is composed of two ATP-binding proteins (UgpC), two transmembrane proteins (UgpA and UgpE) and a solute-binding protein (UgpB).</text>
</comment>
<keyword evidence="5" id="KW-0813">Transport</keyword>
<keyword evidence="9" id="KW-1185">Reference proteome</keyword>
<dbReference type="RefSeq" id="WP_210799707.1">
    <property type="nucleotide sequence ID" value="NZ_JAGQDE010000001.1"/>
</dbReference>
<dbReference type="Pfam" id="PF13416">
    <property type="entry name" value="SBP_bac_8"/>
    <property type="match status" value="1"/>
</dbReference>
<comment type="similarity">
    <text evidence="2">Belongs to the bacterial solute-binding protein 1 family.</text>
</comment>
<evidence type="ECO:0000256" key="3">
    <source>
        <dbReference type="ARBA" id="ARBA00011557"/>
    </source>
</evidence>
<protein>
    <recommendedName>
        <fullName evidence="4">sn-glycerol-3-phosphate-binding periplasmic protein UgpB</fullName>
    </recommendedName>
</protein>
<dbReference type="EMBL" id="JAGQDE010000001">
    <property type="protein sequence ID" value="MBQ0957403.1"/>
    <property type="molecule type" value="Genomic_DNA"/>
</dbReference>
<evidence type="ECO:0000256" key="5">
    <source>
        <dbReference type="ARBA" id="ARBA00022448"/>
    </source>
</evidence>
<dbReference type="GO" id="GO:0042597">
    <property type="term" value="C:periplasmic space"/>
    <property type="evidence" value="ECO:0007669"/>
    <property type="project" value="UniProtKB-SubCell"/>
</dbReference>
<evidence type="ECO:0000313" key="9">
    <source>
        <dbReference type="Proteomes" id="UP000678374"/>
    </source>
</evidence>
<dbReference type="AlphaFoldDB" id="A0A941BI22"/>
<dbReference type="Gene3D" id="3.40.190.10">
    <property type="entry name" value="Periplasmic binding protein-like II"/>
    <property type="match status" value="2"/>
</dbReference>
<dbReference type="CDD" id="cd14748">
    <property type="entry name" value="PBP2_UgpB"/>
    <property type="match status" value="1"/>
</dbReference>
<evidence type="ECO:0000256" key="1">
    <source>
        <dbReference type="ARBA" id="ARBA00004418"/>
    </source>
</evidence>
<accession>A0A941BI22</accession>
<dbReference type="InterPro" id="IPR006059">
    <property type="entry name" value="SBP"/>
</dbReference>
<evidence type="ECO:0000256" key="2">
    <source>
        <dbReference type="ARBA" id="ARBA00008520"/>
    </source>
</evidence>
<evidence type="ECO:0000256" key="7">
    <source>
        <dbReference type="SAM" id="SignalP"/>
    </source>
</evidence>
<dbReference type="InterPro" id="IPR050490">
    <property type="entry name" value="Bact_solute-bd_prot1"/>
</dbReference>
<evidence type="ECO:0000256" key="4">
    <source>
        <dbReference type="ARBA" id="ARBA00017470"/>
    </source>
</evidence>
<dbReference type="SUPFAM" id="SSF53850">
    <property type="entry name" value="Periplasmic binding protein-like II"/>
    <property type="match status" value="1"/>
</dbReference>
<name>A0A941BI22_9BURK</name>
<feature type="signal peptide" evidence="7">
    <location>
        <begin position="1"/>
        <end position="20"/>
    </location>
</feature>
<evidence type="ECO:0000313" key="8">
    <source>
        <dbReference type="EMBL" id="MBQ0957403.1"/>
    </source>
</evidence>
<proteinExistence type="inferred from homology"/>
<comment type="subcellular location">
    <subcellularLocation>
        <location evidence="1">Periplasm</location>
    </subcellularLocation>
</comment>
<dbReference type="PANTHER" id="PTHR43649:SF31">
    <property type="entry name" value="SN-GLYCEROL-3-PHOSPHATE-BINDING PERIPLASMIC PROTEIN UGPB"/>
    <property type="match status" value="1"/>
</dbReference>
<dbReference type="Proteomes" id="UP000678374">
    <property type="component" value="Unassembled WGS sequence"/>
</dbReference>
<gene>
    <name evidence="8" type="primary">ugpB</name>
    <name evidence="8" type="ORF">KAK06_00400</name>
</gene>
<organism evidence="8 9">
    <name type="scientific">Ideonella aquatica</name>
    <dbReference type="NCBI Taxonomy" id="2824119"/>
    <lineage>
        <taxon>Bacteria</taxon>
        <taxon>Pseudomonadati</taxon>
        <taxon>Pseudomonadota</taxon>
        <taxon>Betaproteobacteria</taxon>
        <taxon>Burkholderiales</taxon>
        <taxon>Sphaerotilaceae</taxon>
        <taxon>Ideonella</taxon>
    </lineage>
</organism>
<dbReference type="PANTHER" id="PTHR43649">
    <property type="entry name" value="ARABINOSE-BINDING PROTEIN-RELATED"/>
    <property type="match status" value="1"/>
</dbReference>
<dbReference type="NCBIfam" id="NF008211">
    <property type="entry name" value="PRK10974.1"/>
    <property type="match status" value="1"/>
</dbReference>
<keyword evidence="6 7" id="KW-0732">Signal</keyword>
<sequence>MKQRLALLAVAGLMSSTAHAQVEVQWWHSMGGALGEWVNDLAKDFNASQKDYKIVPTFKGSYDESMTAAIAAFRAGNAPHILQVFEVGTATMMASKGAIKPVAEVMKEAGQKFDPGAYVPAVAGYYTAPNGQMLSFPFNSSTPVFHYNKDALKAAGLDPNKPPTTWPEVALAAAKLKASGHKCPYTSSWISWTQLESFSAWHNTLFATKNNGFGGLDTRLAFNTPLHVRHIENLANMAQQGLFVYKGRGNKADAVFVSGECAMMTGSSALYGNVKRNGKFDYGIGTLPYYPDVPGAPQNTVIGGASLWVMSGKKAPEYKGVAAFFAYLSQPEVAAKSHQRTGYLPVTKASFELTDKSGFYKENPGTDVSVTQMIRKTTDKSRGVRLGNFVQIRTIIDEELEGVWAGKKGAKEALDTAITRGNEQLERFQKAQK</sequence>
<feature type="chain" id="PRO_5037165101" description="sn-glycerol-3-phosphate-binding periplasmic protein UgpB" evidence="7">
    <location>
        <begin position="21"/>
        <end position="433"/>
    </location>
</feature>
<comment type="caution">
    <text evidence="8">The sequence shown here is derived from an EMBL/GenBank/DDBJ whole genome shotgun (WGS) entry which is preliminary data.</text>
</comment>
<evidence type="ECO:0000256" key="6">
    <source>
        <dbReference type="ARBA" id="ARBA00022729"/>
    </source>
</evidence>
<reference evidence="8" key="1">
    <citation type="submission" date="2021-04" db="EMBL/GenBank/DDBJ databases">
        <title>The genome sequence of Ideonella sp. 4Y11.</title>
        <authorList>
            <person name="Liu Y."/>
        </authorList>
    </citation>
    <scope>NUCLEOTIDE SEQUENCE</scope>
    <source>
        <strain evidence="8">4Y11</strain>
    </source>
</reference>